<dbReference type="SUPFAM" id="SSF56436">
    <property type="entry name" value="C-type lectin-like"/>
    <property type="match status" value="1"/>
</dbReference>
<evidence type="ECO:0000256" key="2">
    <source>
        <dbReference type="ARBA" id="ARBA00022692"/>
    </source>
</evidence>
<reference evidence="11" key="1">
    <citation type="submission" date="2025-08" db="UniProtKB">
        <authorList>
            <consortium name="RefSeq"/>
        </authorList>
    </citation>
    <scope>IDENTIFICATION</scope>
</reference>
<evidence type="ECO:0000256" key="3">
    <source>
        <dbReference type="ARBA" id="ARBA00022729"/>
    </source>
</evidence>
<dbReference type="InterPro" id="IPR001304">
    <property type="entry name" value="C-type_lectin-like"/>
</dbReference>
<dbReference type="InterPro" id="IPR016187">
    <property type="entry name" value="CTDL_fold"/>
</dbReference>
<feature type="transmembrane region" description="Helical" evidence="8">
    <location>
        <begin position="238"/>
        <end position="261"/>
    </location>
</feature>
<evidence type="ECO:0000256" key="5">
    <source>
        <dbReference type="ARBA" id="ARBA00022989"/>
    </source>
</evidence>
<sequence length="384" mass="43567">MDLVKVVGSVFFICWLPVYASKLLNDVYEPRGQHICKRGTERPCYKIAYFQDSRRKVNFEEAGRACRSDGGELLSIESESEQRLIETFIQELKASDGDFWIGLRRDQVNEDIIEDCPSQYYWLDGSESTFRNWHWDEPSCGYEVCVVMYHQPSAPPGLGGLYMFQWNDDNCETKNNFICKYTKERYPVPTTAGNRTQADAPSTSLNPKHPSVTVNDDGMRVVVSGTTGTQSQYNTLNIAYIILPTIPLLLLLIVATGVFCFKLFAKRRKERTETCPKEPGYWVSAERCNSPSPDVYNVIRRQHEADLANPRPDIKNTSFLGSSPDTPPGDYDNLAGRDTESGFVTLASTESGFVTNDIYDSCQGRGNGRYYRETGWMDNDLYGY</sequence>
<evidence type="ECO:0000313" key="11">
    <source>
        <dbReference type="RefSeq" id="XP_030648788.1"/>
    </source>
</evidence>
<gene>
    <name evidence="11" type="primary">layna</name>
</gene>
<dbReference type="AlphaFoldDB" id="A0A6J2WWX3"/>
<dbReference type="GO" id="GO:0005737">
    <property type="term" value="C:cytoplasm"/>
    <property type="evidence" value="ECO:0007669"/>
    <property type="project" value="TreeGrafter"/>
</dbReference>
<dbReference type="InParanoid" id="A0A6J2WWX3"/>
<feature type="region of interest" description="Disordered" evidence="7">
    <location>
        <begin position="310"/>
        <end position="329"/>
    </location>
</feature>
<feature type="compositionally biased region" description="Polar residues" evidence="7">
    <location>
        <begin position="191"/>
        <end position="206"/>
    </location>
</feature>
<accession>A0A6J2WWX3</accession>
<dbReference type="InterPro" id="IPR051505">
    <property type="entry name" value="C-type_lectin_domain"/>
</dbReference>
<keyword evidence="3" id="KW-0732">Signal</keyword>
<dbReference type="GO" id="GO:0030246">
    <property type="term" value="F:carbohydrate binding"/>
    <property type="evidence" value="ECO:0007669"/>
    <property type="project" value="UniProtKB-KW"/>
</dbReference>
<organism evidence="10 11">
    <name type="scientific">Chanos chanos</name>
    <name type="common">Milkfish</name>
    <name type="synonym">Mugil chanos</name>
    <dbReference type="NCBI Taxonomy" id="29144"/>
    <lineage>
        <taxon>Eukaryota</taxon>
        <taxon>Metazoa</taxon>
        <taxon>Chordata</taxon>
        <taxon>Craniata</taxon>
        <taxon>Vertebrata</taxon>
        <taxon>Euteleostomi</taxon>
        <taxon>Actinopterygii</taxon>
        <taxon>Neopterygii</taxon>
        <taxon>Teleostei</taxon>
        <taxon>Ostariophysi</taxon>
        <taxon>Gonorynchiformes</taxon>
        <taxon>Chanidae</taxon>
        <taxon>Chanos</taxon>
    </lineage>
</organism>
<name>A0A6J2WWX3_CHACN</name>
<dbReference type="CTD" id="564995"/>
<feature type="domain" description="C-type lectin" evidence="9">
    <location>
        <begin position="40"/>
        <end position="180"/>
    </location>
</feature>
<dbReference type="CDD" id="cd03595">
    <property type="entry name" value="CLECT_chondrolectin_like"/>
    <property type="match status" value="1"/>
</dbReference>
<dbReference type="InterPro" id="IPR016186">
    <property type="entry name" value="C-type_lectin-like/link_sf"/>
</dbReference>
<dbReference type="GO" id="GO:0016020">
    <property type="term" value="C:membrane"/>
    <property type="evidence" value="ECO:0007669"/>
    <property type="project" value="UniProtKB-SubCell"/>
</dbReference>
<proteinExistence type="predicted"/>
<evidence type="ECO:0000259" key="9">
    <source>
        <dbReference type="PROSITE" id="PS50041"/>
    </source>
</evidence>
<comment type="subcellular location">
    <subcellularLocation>
        <location evidence="1">Membrane</location>
        <topology evidence="1">Single-pass type I membrane protein</topology>
    </subcellularLocation>
</comment>
<evidence type="ECO:0000256" key="6">
    <source>
        <dbReference type="ARBA" id="ARBA00023136"/>
    </source>
</evidence>
<keyword evidence="4" id="KW-0430">Lectin</keyword>
<evidence type="ECO:0000256" key="1">
    <source>
        <dbReference type="ARBA" id="ARBA00004479"/>
    </source>
</evidence>
<feature type="compositionally biased region" description="Polar residues" evidence="7">
    <location>
        <begin position="315"/>
        <end position="324"/>
    </location>
</feature>
<evidence type="ECO:0000313" key="10">
    <source>
        <dbReference type="Proteomes" id="UP000504632"/>
    </source>
</evidence>
<dbReference type="GeneID" id="115828829"/>
<feature type="region of interest" description="Disordered" evidence="7">
    <location>
        <begin position="190"/>
        <end position="211"/>
    </location>
</feature>
<keyword evidence="2 8" id="KW-0812">Transmembrane</keyword>
<keyword evidence="10" id="KW-1185">Reference proteome</keyword>
<dbReference type="SMART" id="SM00034">
    <property type="entry name" value="CLECT"/>
    <property type="match status" value="1"/>
</dbReference>
<dbReference type="Pfam" id="PF00059">
    <property type="entry name" value="Lectin_C"/>
    <property type="match status" value="1"/>
</dbReference>
<evidence type="ECO:0000256" key="4">
    <source>
        <dbReference type="ARBA" id="ARBA00022734"/>
    </source>
</evidence>
<dbReference type="PANTHER" id="PTHR14789">
    <property type="entry name" value="CHONDROLECTIN VARIANT CHODLFDELTAE"/>
    <property type="match status" value="1"/>
</dbReference>
<dbReference type="RefSeq" id="XP_030648788.1">
    <property type="nucleotide sequence ID" value="XM_030792928.1"/>
</dbReference>
<protein>
    <submittedName>
        <fullName evidence="11">Layilin</fullName>
    </submittedName>
</protein>
<evidence type="ECO:0000256" key="8">
    <source>
        <dbReference type="SAM" id="Phobius"/>
    </source>
</evidence>
<keyword evidence="6 8" id="KW-0472">Membrane</keyword>
<dbReference type="FunFam" id="3.10.100.10:FF:000006">
    <property type="entry name" value="Layilin b"/>
    <property type="match status" value="1"/>
</dbReference>
<dbReference type="PROSITE" id="PS50041">
    <property type="entry name" value="C_TYPE_LECTIN_2"/>
    <property type="match status" value="1"/>
</dbReference>
<keyword evidence="5 8" id="KW-1133">Transmembrane helix</keyword>
<evidence type="ECO:0000256" key="7">
    <source>
        <dbReference type="SAM" id="MobiDB-lite"/>
    </source>
</evidence>
<dbReference type="OrthoDB" id="5797898at2759"/>
<dbReference type="GO" id="GO:0050772">
    <property type="term" value="P:positive regulation of axonogenesis"/>
    <property type="evidence" value="ECO:0007669"/>
    <property type="project" value="TreeGrafter"/>
</dbReference>
<dbReference type="Gene3D" id="3.10.100.10">
    <property type="entry name" value="Mannose-Binding Protein A, subunit A"/>
    <property type="match status" value="1"/>
</dbReference>
<dbReference type="PANTHER" id="PTHR14789:SF2">
    <property type="entry name" value="LAYILIN"/>
    <property type="match status" value="1"/>
</dbReference>
<dbReference type="Proteomes" id="UP000504632">
    <property type="component" value="Chromosome 15"/>
</dbReference>